<dbReference type="InterPro" id="IPR003718">
    <property type="entry name" value="OsmC/Ohr_fam"/>
</dbReference>
<dbReference type="Gene3D" id="2.20.25.10">
    <property type="match status" value="1"/>
</dbReference>
<evidence type="ECO:0000256" key="1">
    <source>
        <dbReference type="ARBA" id="ARBA00007378"/>
    </source>
</evidence>
<dbReference type="PANTHER" id="PTHR33797">
    <property type="entry name" value="ORGANIC HYDROPEROXIDE RESISTANCE PROTEIN-LIKE"/>
    <property type="match status" value="1"/>
</dbReference>
<dbReference type="EMBL" id="JBFWIC010000015">
    <property type="protein sequence ID" value="MEZ0475286.1"/>
    <property type="molecule type" value="Genomic_DNA"/>
</dbReference>
<comment type="caution">
    <text evidence="2">The sequence shown here is derived from an EMBL/GenBank/DDBJ whole genome shotgun (WGS) entry which is preliminary data.</text>
</comment>
<name>A0ABV4HRA6_9GAMM</name>
<dbReference type="Gene3D" id="3.30.300.20">
    <property type="match status" value="1"/>
</dbReference>
<dbReference type="InterPro" id="IPR019953">
    <property type="entry name" value="OHR"/>
</dbReference>
<dbReference type="Pfam" id="PF02566">
    <property type="entry name" value="OsmC"/>
    <property type="match status" value="1"/>
</dbReference>
<organism evidence="2 3">
    <name type="scientific">Luteimonas salinilitoris</name>
    <dbReference type="NCBI Taxonomy" id="3237697"/>
    <lineage>
        <taxon>Bacteria</taxon>
        <taxon>Pseudomonadati</taxon>
        <taxon>Pseudomonadota</taxon>
        <taxon>Gammaproteobacteria</taxon>
        <taxon>Lysobacterales</taxon>
        <taxon>Lysobacteraceae</taxon>
        <taxon>Luteimonas</taxon>
    </lineage>
</organism>
<sequence>MPDFKPLYAATATASGGREGKARSSDGILDLTLTTPKELGGSGGVGTNPEQLFAAGYAACFLSAIKVVAREMKLNVPADTTVECTVAIGEDDGSFGLRAELTVRSPDMDQAVLRRVVDAAHQVCPYSRATRDNIDVELSVAA</sequence>
<protein>
    <submittedName>
        <fullName evidence="2">Organic hydroperoxide resistance protein</fullName>
    </submittedName>
</protein>
<reference evidence="2 3" key="1">
    <citation type="submission" date="2024-07" db="EMBL/GenBank/DDBJ databases">
        <title>Luteimonas salilacus sp. nov., isolated from the shore soil of Salt Lake in Tibet of China.</title>
        <authorList>
            <person name="Zhang X."/>
            <person name="Li A."/>
        </authorList>
    </citation>
    <scope>NUCLEOTIDE SEQUENCE [LARGE SCALE GENOMIC DNA]</scope>
    <source>
        <strain evidence="2 3">B3-2-R+30</strain>
    </source>
</reference>
<evidence type="ECO:0000313" key="3">
    <source>
        <dbReference type="Proteomes" id="UP001566331"/>
    </source>
</evidence>
<keyword evidence="3" id="KW-1185">Reference proteome</keyword>
<dbReference type="RefSeq" id="WP_370562805.1">
    <property type="nucleotide sequence ID" value="NZ_JBFWIB010000002.1"/>
</dbReference>
<dbReference type="Proteomes" id="UP001566331">
    <property type="component" value="Unassembled WGS sequence"/>
</dbReference>
<dbReference type="InterPro" id="IPR015946">
    <property type="entry name" value="KH_dom-like_a/b"/>
</dbReference>
<dbReference type="NCBIfam" id="TIGR03561">
    <property type="entry name" value="organ_hyd_perox"/>
    <property type="match status" value="1"/>
</dbReference>
<dbReference type="InterPro" id="IPR036102">
    <property type="entry name" value="OsmC/Ohrsf"/>
</dbReference>
<evidence type="ECO:0000313" key="2">
    <source>
        <dbReference type="EMBL" id="MEZ0475286.1"/>
    </source>
</evidence>
<accession>A0ABV4HRA6</accession>
<gene>
    <name evidence="2" type="ORF">AB6713_11765</name>
</gene>
<comment type="similarity">
    <text evidence="1">Belongs to the OsmC/Ohr family.</text>
</comment>
<dbReference type="PANTHER" id="PTHR33797:SF2">
    <property type="entry name" value="ORGANIC HYDROPEROXIDE RESISTANCE PROTEIN-LIKE"/>
    <property type="match status" value="1"/>
</dbReference>
<proteinExistence type="inferred from homology"/>
<dbReference type="SUPFAM" id="SSF82784">
    <property type="entry name" value="OsmC-like"/>
    <property type="match status" value="1"/>
</dbReference>